<dbReference type="VEuPathDB" id="FungiDB:PYU1_G011088"/>
<dbReference type="HOGENOM" id="CLU_2138513_0_0_1"/>
<evidence type="ECO:0000313" key="2">
    <source>
        <dbReference type="Proteomes" id="UP000019132"/>
    </source>
</evidence>
<dbReference type="EMBL" id="GL376606">
    <property type="status" value="NOT_ANNOTATED_CDS"/>
    <property type="molecule type" value="Genomic_DNA"/>
</dbReference>
<name>K3X1L3_GLOUD</name>
<reference evidence="1" key="3">
    <citation type="submission" date="2015-02" db="UniProtKB">
        <authorList>
            <consortium name="EnsemblProtists"/>
        </authorList>
    </citation>
    <scope>IDENTIFICATION</scope>
    <source>
        <strain evidence="1">DAOM BR144</strain>
    </source>
</reference>
<reference evidence="2" key="2">
    <citation type="submission" date="2010-04" db="EMBL/GenBank/DDBJ databases">
        <authorList>
            <person name="Buell R."/>
            <person name="Hamilton J."/>
            <person name="Hostetler J."/>
        </authorList>
    </citation>
    <scope>NUCLEOTIDE SEQUENCE [LARGE SCALE GENOMIC DNA]</scope>
    <source>
        <strain evidence="2">DAOM:BR144</strain>
    </source>
</reference>
<dbReference type="AlphaFoldDB" id="K3X1L3"/>
<proteinExistence type="predicted"/>
<evidence type="ECO:0000313" key="1">
    <source>
        <dbReference type="EnsemblProtists" id="PYU1_T011112"/>
    </source>
</evidence>
<sequence>MESLAMSEQDLKEILRQDPRIYVGQGKRQNIKVLANHRVVEVDLKLKRSSEVCTEDAARYRYLDVLGAWESAKVRNTSVKQLKDQQDIAVLEKAQQDAEKLGLMFDKGKSGEK</sequence>
<dbReference type="InParanoid" id="K3X1L3"/>
<keyword evidence="2" id="KW-1185">Reference proteome</keyword>
<organism evidence="1 2">
    <name type="scientific">Globisporangium ultimum (strain ATCC 200006 / CBS 805.95 / DAOM BR144)</name>
    <name type="common">Pythium ultimum</name>
    <dbReference type="NCBI Taxonomy" id="431595"/>
    <lineage>
        <taxon>Eukaryota</taxon>
        <taxon>Sar</taxon>
        <taxon>Stramenopiles</taxon>
        <taxon>Oomycota</taxon>
        <taxon>Peronosporomycetes</taxon>
        <taxon>Pythiales</taxon>
        <taxon>Pythiaceae</taxon>
        <taxon>Globisporangium</taxon>
    </lineage>
</organism>
<dbReference type="Proteomes" id="UP000019132">
    <property type="component" value="Unassembled WGS sequence"/>
</dbReference>
<accession>K3X1L3</accession>
<reference evidence="2" key="1">
    <citation type="journal article" date="2010" name="Genome Biol.">
        <title>Genome sequence of the necrotrophic plant pathogen Pythium ultimum reveals original pathogenicity mechanisms and effector repertoire.</title>
        <authorList>
            <person name="Levesque C.A."/>
            <person name="Brouwer H."/>
            <person name="Cano L."/>
            <person name="Hamilton J.P."/>
            <person name="Holt C."/>
            <person name="Huitema E."/>
            <person name="Raffaele S."/>
            <person name="Robideau G.P."/>
            <person name="Thines M."/>
            <person name="Win J."/>
            <person name="Zerillo M.M."/>
            <person name="Beakes G.W."/>
            <person name="Boore J.L."/>
            <person name="Busam D."/>
            <person name="Dumas B."/>
            <person name="Ferriera S."/>
            <person name="Fuerstenberg S.I."/>
            <person name="Gachon C.M."/>
            <person name="Gaulin E."/>
            <person name="Govers F."/>
            <person name="Grenville-Briggs L."/>
            <person name="Horner N."/>
            <person name="Hostetler J."/>
            <person name="Jiang R.H."/>
            <person name="Johnson J."/>
            <person name="Krajaejun T."/>
            <person name="Lin H."/>
            <person name="Meijer H.J."/>
            <person name="Moore B."/>
            <person name="Morris P."/>
            <person name="Phuntmart V."/>
            <person name="Puiu D."/>
            <person name="Shetty J."/>
            <person name="Stajich J.E."/>
            <person name="Tripathy S."/>
            <person name="Wawra S."/>
            <person name="van West P."/>
            <person name="Whitty B.R."/>
            <person name="Coutinho P.M."/>
            <person name="Henrissat B."/>
            <person name="Martin F."/>
            <person name="Thomas P.D."/>
            <person name="Tyler B.M."/>
            <person name="De Vries R.P."/>
            <person name="Kamoun S."/>
            <person name="Yandell M."/>
            <person name="Tisserat N."/>
            <person name="Buell C.R."/>
        </authorList>
    </citation>
    <scope>NUCLEOTIDE SEQUENCE</scope>
    <source>
        <strain evidence="2">DAOM:BR144</strain>
    </source>
</reference>
<dbReference type="EnsemblProtists" id="PYU1_T011112">
    <property type="protein sequence ID" value="PYU1_T011112"/>
    <property type="gene ID" value="PYU1_G011088"/>
</dbReference>
<protein>
    <submittedName>
        <fullName evidence="1">Uncharacterized protein</fullName>
    </submittedName>
</protein>